<comment type="subcellular location">
    <subcellularLocation>
        <location evidence="1">Membrane</location>
    </subcellularLocation>
</comment>
<dbReference type="GO" id="GO:0016717">
    <property type="term" value="F:oxidoreductase activity, acting on paired donors, with oxidation of a pair of donors resulting in the reduction of molecular oxygen to two molecules of water"/>
    <property type="evidence" value="ECO:0007669"/>
    <property type="project" value="TreeGrafter"/>
</dbReference>
<dbReference type="Pfam" id="PF00487">
    <property type="entry name" value="FA_desaturase"/>
    <property type="match status" value="1"/>
</dbReference>
<organism evidence="7 8">
    <name type="scientific">Arachis hypogaea</name>
    <name type="common">Peanut</name>
    <dbReference type="NCBI Taxonomy" id="3818"/>
    <lineage>
        <taxon>Eukaryota</taxon>
        <taxon>Viridiplantae</taxon>
        <taxon>Streptophyta</taxon>
        <taxon>Embryophyta</taxon>
        <taxon>Tracheophyta</taxon>
        <taxon>Spermatophyta</taxon>
        <taxon>Magnoliopsida</taxon>
        <taxon>eudicotyledons</taxon>
        <taxon>Gunneridae</taxon>
        <taxon>Pentapetalae</taxon>
        <taxon>rosids</taxon>
        <taxon>fabids</taxon>
        <taxon>Fabales</taxon>
        <taxon>Fabaceae</taxon>
        <taxon>Papilionoideae</taxon>
        <taxon>50 kb inversion clade</taxon>
        <taxon>dalbergioids sensu lato</taxon>
        <taxon>Dalbergieae</taxon>
        <taxon>Pterocarpus clade</taxon>
        <taxon>Arachis</taxon>
    </lineage>
</organism>
<evidence type="ECO:0000313" key="7">
    <source>
        <dbReference type="EMBL" id="RYR17919.1"/>
    </source>
</evidence>
<dbReference type="Proteomes" id="UP000289738">
    <property type="component" value="Chromosome B03"/>
</dbReference>
<keyword evidence="4" id="KW-0443">Lipid metabolism</keyword>
<dbReference type="GO" id="GO:0016020">
    <property type="term" value="C:membrane"/>
    <property type="evidence" value="ECO:0007669"/>
    <property type="project" value="UniProtKB-SubCell"/>
</dbReference>
<feature type="transmembrane region" description="Helical" evidence="5">
    <location>
        <begin position="208"/>
        <end position="227"/>
    </location>
</feature>
<feature type="transmembrane region" description="Helical" evidence="5">
    <location>
        <begin position="381"/>
        <end position="403"/>
    </location>
</feature>
<evidence type="ECO:0000313" key="8">
    <source>
        <dbReference type="Proteomes" id="UP000289738"/>
    </source>
</evidence>
<evidence type="ECO:0000259" key="6">
    <source>
        <dbReference type="PROSITE" id="PS50255"/>
    </source>
</evidence>
<feature type="transmembrane region" description="Helical" evidence="5">
    <location>
        <begin position="348"/>
        <end position="369"/>
    </location>
</feature>
<dbReference type="GO" id="GO:0006629">
    <property type="term" value="P:lipid metabolic process"/>
    <property type="evidence" value="ECO:0007669"/>
    <property type="project" value="UniProtKB-KW"/>
</dbReference>
<comment type="caution">
    <text evidence="7">The sequence shown here is derived from an EMBL/GenBank/DDBJ whole genome shotgun (WGS) entry which is preliminary data.</text>
</comment>
<keyword evidence="5" id="KW-1133">Transmembrane helix</keyword>
<dbReference type="InterPro" id="IPR012171">
    <property type="entry name" value="Fatty_acid_desaturase"/>
</dbReference>
<sequence length="544" mass="62668">MRSQAFSPREREREKNGVLGSDSAFLPPPFFLILCLAAAHSISFTATPPFFSVLCSLSRLPADLIHLLHFRTSGEYHGHSFGFIIIIININIRIKIMQVVEKKYITPEELKEHNKPGDLWISIQGKVYNVTDWAKDHPGGDVPITNLAGQDVTDAFIAYHPGTAWQYLDKFFTGYHLKDFNVSEVSKDYRKLWVEFVKMGLFEKKEHVTLYTLSSVVVMFAIVIYGVLSCTSVWAHLGSALLLGLLWMQSTYVGHDSGHYEVMSSRQYNKFAQILCGNCLTGISIAWWKWTHNAHHIACNSLDYDPDLQHIPVFAVSSRFFSSMKSYFYGRYLKFDALSRFLVSYQHWTFYPVLCFARVNLYLQTFLLLFSRQRNVPDRAYNITGILVFWTWFPLLVSCLPNWPERVMFVVASMAACSIQHLQFCLNHFAANVYVGPPSGNDWFEKQTSGTLDISCSSWMDWFFGGLQFQLEHHLFPRLPRAQLRKVSPLVIDLCKKHNLPYRSLSFFEANLWTLKTLRTAALQARDHTIPPQNLLWEAFHTHG</sequence>
<protein>
    <recommendedName>
        <fullName evidence="6">Cytochrome b5 heme-binding domain-containing protein</fullName>
    </recommendedName>
</protein>
<dbReference type="Pfam" id="PF00173">
    <property type="entry name" value="Cyt-b5"/>
    <property type="match status" value="1"/>
</dbReference>
<dbReference type="InterPro" id="IPR001199">
    <property type="entry name" value="Cyt_B5-like_heme/steroid-bd"/>
</dbReference>
<evidence type="ECO:0000256" key="5">
    <source>
        <dbReference type="SAM" id="Phobius"/>
    </source>
</evidence>
<dbReference type="PANTHER" id="PTHR19353">
    <property type="entry name" value="FATTY ACID DESATURASE 2"/>
    <property type="match status" value="1"/>
</dbReference>
<dbReference type="AlphaFoldDB" id="A0A444ZUQ3"/>
<dbReference type="Gene3D" id="3.10.120.10">
    <property type="entry name" value="Cytochrome b5-like heme/steroid binding domain"/>
    <property type="match status" value="1"/>
</dbReference>
<feature type="transmembrane region" description="Helical" evidence="5">
    <location>
        <begin position="30"/>
        <end position="51"/>
    </location>
</feature>
<dbReference type="PROSITE" id="PS50255">
    <property type="entry name" value="CYTOCHROME_B5_2"/>
    <property type="match status" value="1"/>
</dbReference>
<accession>A0A444ZUQ3</accession>
<keyword evidence="8" id="KW-1185">Reference proteome</keyword>
<dbReference type="PANTHER" id="PTHR19353:SF28">
    <property type="entry name" value="DELTA(8)-FATTY-ACID DESATURASE 2"/>
    <property type="match status" value="1"/>
</dbReference>
<evidence type="ECO:0000256" key="4">
    <source>
        <dbReference type="ARBA" id="ARBA00023098"/>
    </source>
</evidence>
<evidence type="ECO:0000256" key="2">
    <source>
        <dbReference type="ARBA" id="ARBA00009295"/>
    </source>
</evidence>
<dbReference type="SMART" id="SM01117">
    <property type="entry name" value="Cyt-b5"/>
    <property type="match status" value="1"/>
</dbReference>
<reference evidence="7 8" key="1">
    <citation type="submission" date="2019-01" db="EMBL/GenBank/DDBJ databases">
        <title>Sequencing of cultivated peanut Arachis hypogaea provides insights into genome evolution and oil improvement.</title>
        <authorList>
            <person name="Chen X."/>
        </authorList>
    </citation>
    <scope>NUCLEOTIDE SEQUENCE [LARGE SCALE GENOMIC DNA]</scope>
    <source>
        <strain evidence="8">cv. Fuhuasheng</strain>
        <tissue evidence="7">Leaves</tissue>
    </source>
</reference>
<feature type="domain" description="Cytochrome b5 heme-binding" evidence="6">
    <location>
        <begin position="102"/>
        <end position="186"/>
    </location>
</feature>
<evidence type="ECO:0000256" key="3">
    <source>
        <dbReference type="ARBA" id="ARBA00023002"/>
    </source>
</evidence>
<dbReference type="InterPro" id="IPR036400">
    <property type="entry name" value="Cyt_B5-like_heme/steroid_sf"/>
</dbReference>
<keyword evidence="3" id="KW-0560">Oxidoreductase</keyword>
<dbReference type="CDD" id="cd03506">
    <property type="entry name" value="Delta6-FADS-like"/>
    <property type="match status" value="1"/>
</dbReference>
<proteinExistence type="inferred from homology"/>
<dbReference type="STRING" id="3818.A0A444ZUQ3"/>
<keyword evidence="5" id="KW-0812">Transmembrane</keyword>
<feature type="transmembrane region" description="Helical" evidence="5">
    <location>
        <begin position="76"/>
        <end position="94"/>
    </location>
</feature>
<dbReference type="EMBL" id="SDMP01000013">
    <property type="protein sequence ID" value="RYR17919.1"/>
    <property type="molecule type" value="Genomic_DNA"/>
</dbReference>
<dbReference type="InterPro" id="IPR005804">
    <property type="entry name" value="FA_desaturase_dom"/>
</dbReference>
<name>A0A444ZUQ3_ARAHY</name>
<evidence type="ECO:0000256" key="1">
    <source>
        <dbReference type="ARBA" id="ARBA00004370"/>
    </source>
</evidence>
<dbReference type="SUPFAM" id="SSF55856">
    <property type="entry name" value="Cytochrome b5-like heme/steroid binding domain"/>
    <property type="match status" value="1"/>
</dbReference>
<comment type="similarity">
    <text evidence="2">Belongs to the fatty acid desaturase type 1 family.</text>
</comment>
<keyword evidence="5" id="KW-0472">Membrane</keyword>
<gene>
    <name evidence="7" type="ORF">Ahy_B03g062582</name>
</gene>